<feature type="domain" description="AB hydrolase-1" evidence="1">
    <location>
        <begin position="158"/>
        <end position="330"/>
    </location>
</feature>
<dbReference type="AlphaFoldDB" id="A0A7R9WYF1"/>
<dbReference type="PANTHER" id="PTHR43798">
    <property type="entry name" value="MONOACYLGLYCEROL LIPASE"/>
    <property type="match status" value="1"/>
</dbReference>
<sequence length="345" mass="37644">MSFSLHPHCSSIASAFHSVATPGAVQSSKDATTTIHAQKASLQLIEAISNSSSTIGCTIQTPHWIRWCCCTVDPPFLHSICTPSYPCSNQSDLCFSLTSWAAGRATSRAILSCECLFLIPTAGTVLLVLCRSIQFNPTHLLLLSSSPFSSSSVTTISYSIDQSVEDIKTVLSSVFLNYSSIHVLGHSFGGVLAYEFQQGSSQTDEPSRIRSLILSNAPTSMKVANDAYEDLERKNPMTFVQKYVCQVDAPPELQSAFQSAGKVWSGMDVVLQYVPQPPKDENFPPTLVVGGAHDFALPSTEGWKEVLPFATYEVLEDTSHYPFYERKDAYGDLIESFLQKVEGNG</sequence>
<dbReference type="InterPro" id="IPR029058">
    <property type="entry name" value="AB_hydrolase_fold"/>
</dbReference>
<proteinExistence type="predicted"/>
<gene>
    <name evidence="2" type="ORF">CAUS1442_LOCUS9405</name>
</gene>
<dbReference type="InterPro" id="IPR000073">
    <property type="entry name" value="AB_hydrolase_1"/>
</dbReference>
<dbReference type="GO" id="GO:0016020">
    <property type="term" value="C:membrane"/>
    <property type="evidence" value="ECO:0007669"/>
    <property type="project" value="TreeGrafter"/>
</dbReference>
<evidence type="ECO:0000259" key="1">
    <source>
        <dbReference type="Pfam" id="PF12697"/>
    </source>
</evidence>
<protein>
    <recommendedName>
        <fullName evidence="1">AB hydrolase-1 domain-containing protein</fullName>
    </recommendedName>
</protein>
<dbReference type="Pfam" id="PF12697">
    <property type="entry name" value="Abhydrolase_6"/>
    <property type="match status" value="1"/>
</dbReference>
<dbReference type="Gene3D" id="3.40.50.1820">
    <property type="entry name" value="alpha/beta hydrolase"/>
    <property type="match status" value="1"/>
</dbReference>
<organism evidence="2">
    <name type="scientific">Craspedostauros australis</name>
    <dbReference type="NCBI Taxonomy" id="1486917"/>
    <lineage>
        <taxon>Eukaryota</taxon>
        <taxon>Sar</taxon>
        <taxon>Stramenopiles</taxon>
        <taxon>Ochrophyta</taxon>
        <taxon>Bacillariophyta</taxon>
        <taxon>Bacillariophyceae</taxon>
        <taxon>Bacillariophycidae</taxon>
        <taxon>Naviculales</taxon>
        <taxon>Naviculaceae</taxon>
        <taxon>Craspedostauros</taxon>
    </lineage>
</organism>
<name>A0A7R9WYF1_9STRA</name>
<dbReference type="InterPro" id="IPR050266">
    <property type="entry name" value="AB_hydrolase_sf"/>
</dbReference>
<accession>A0A7R9WYF1</accession>
<dbReference type="SUPFAM" id="SSF53474">
    <property type="entry name" value="alpha/beta-Hydrolases"/>
    <property type="match status" value="1"/>
</dbReference>
<dbReference type="EMBL" id="HBEF01015015">
    <property type="protein sequence ID" value="CAD8337277.1"/>
    <property type="molecule type" value="Transcribed_RNA"/>
</dbReference>
<dbReference type="PANTHER" id="PTHR43798:SF33">
    <property type="entry name" value="HYDROLASE, PUTATIVE (AFU_ORTHOLOGUE AFUA_2G14860)-RELATED"/>
    <property type="match status" value="1"/>
</dbReference>
<reference evidence="2" key="1">
    <citation type="submission" date="2021-01" db="EMBL/GenBank/DDBJ databases">
        <authorList>
            <person name="Corre E."/>
            <person name="Pelletier E."/>
            <person name="Niang G."/>
            <person name="Scheremetjew M."/>
            <person name="Finn R."/>
            <person name="Kale V."/>
            <person name="Holt S."/>
            <person name="Cochrane G."/>
            <person name="Meng A."/>
            <person name="Brown T."/>
            <person name="Cohen L."/>
        </authorList>
    </citation>
    <scope>NUCLEOTIDE SEQUENCE</scope>
    <source>
        <strain evidence="2">CCMP3328</strain>
    </source>
</reference>
<evidence type="ECO:0000313" key="2">
    <source>
        <dbReference type="EMBL" id="CAD8337277.1"/>
    </source>
</evidence>